<organism evidence="1 2">
    <name type="scientific">Plectosphaerella cucumerina</name>
    <dbReference type="NCBI Taxonomy" id="40658"/>
    <lineage>
        <taxon>Eukaryota</taxon>
        <taxon>Fungi</taxon>
        <taxon>Dikarya</taxon>
        <taxon>Ascomycota</taxon>
        <taxon>Pezizomycotina</taxon>
        <taxon>Sordariomycetes</taxon>
        <taxon>Hypocreomycetidae</taxon>
        <taxon>Glomerellales</taxon>
        <taxon>Plectosphaerellaceae</taxon>
        <taxon>Plectosphaerella</taxon>
    </lineage>
</organism>
<sequence length="340" mass="37670">MEARIHAVASRNAQLLDTIARTEQAVPTFRDQERLIIDLGRDLESSTRRIADLDARRDAELRDHEKYRDSVGRRFLHRAVGRGAAFDERAAREEKEYHDALADSSRERANADSLAHRLSEAEAARDALVADVSRHRAARRELEALQADIFASEERTGRFPAVDDASSRSNAALQAYNDARERIETLHSVAALLASAIAKAPAANKQMELALDHGHLGLLVEANTAVTEAEALVKQARDAEPSLGPVPKVRKTWGNIYGAAYSGDVTTSFMMHDEVRISQRELKRFGEAVEAHKRELEVRAESLGPELRDCEDELERAGAALQEERQKVIAGMIGGEKLTL</sequence>
<dbReference type="PANTHER" id="PTHR21974:SF2">
    <property type="entry name" value="RE15880P"/>
    <property type="match status" value="1"/>
</dbReference>
<evidence type="ECO:0000313" key="1">
    <source>
        <dbReference type="EMBL" id="KAH7368731.1"/>
    </source>
</evidence>
<proteinExistence type="predicted"/>
<comment type="caution">
    <text evidence="1">The sequence shown here is derived from an EMBL/GenBank/DDBJ whole genome shotgun (WGS) entry which is preliminary data.</text>
</comment>
<dbReference type="AlphaFoldDB" id="A0A8K0X883"/>
<name>A0A8K0X883_9PEZI</name>
<protein>
    <submittedName>
        <fullName evidence="1">Uncharacterized protein</fullName>
    </submittedName>
</protein>
<keyword evidence="2" id="KW-1185">Reference proteome</keyword>
<dbReference type="Proteomes" id="UP000813385">
    <property type="component" value="Unassembled WGS sequence"/>
</dbReference>
<dbReference type="OrthoDB" id="2562743at2759"/>
<dbReference type="EMBL" id="JAGPXD010000002">
    <property type="protein sequence ID" value="KAH7368731.1"/>
    <property type="molecule type" value="Genomic_DNA"/>
</dbReference>
<gene>
    <name evidence="1" type="ORF">B0T11DRAFT_66974</name>
</gene>
<accession>A0A8K0X883</accession>
<evidence type="ECO:0000313" key="2">
    <source>
        <dbReference type="Proteomes" id="UP000813385"/>
    </source>
</evidence>
<dbReference type="PANTHER" id="PTHR21974">
    <property type="entry name" value="RE15880P"/>
    <property type="match status" value="1"/>
</dbReference>
<reference evidence="1" key="1">
    <citation type="journal article" date="2021" name="Nat. Commun.">
        <title>Genetic determinants of endophytism in the Arabidopsis root mycobiome.</title>
        <authorList>
            <person name="Mesny F."/>
            <person name="Miyauchi S."/>
            <person name="Thiergart T."/>
            <person name="Pickel B."/>
            <person name="Atanasova L."/>
            <person name="Karlsson M."/>
            <person name="Huettel B."/>
            <person name="Barry K.W."/>
            <person name="Haridas S."/>
            <person name="Chen C."/>
            <person name="Bauer D."/>
            <person name="Andreopoulos W."/>
            <person name="Pangilinan J."/>
            <person name="LaButti K."/>
            <person name="Riley R."/>
            <person name="Lipzen A."/>
            <person name="Clum A."/>
            <person name="Drula E."/>
            <person name="Henrissat B."/>
            <person name="Kohler A."/>
            <person name="Grigoriev I.V."/>
            <person name="Martin F.M."/>
            <person name="Hacquard S."/>
        </authorList>
    </citation>
    <scope>NUCLEOTIDE SEQUENCE</scope>
    <source>
        <strain evidence="1">MPI-CAGE-AT-0016</strain>
    </source>
</reference>